<dbReference type="InParanoid" id="W3XAT8"/>
<sequence>MIGDIADSQRCLPPLHRPLQLRSVRLRSHPALLAITFIARHKLIISQRAAGEEARARQLQQLKEQIRSYVLVTLGLVISKSYRNHYTDPSPSNTEPHQRPVRISLDLKIELHGLEIEAGLALLLLLILYGQVLEASRNHGTEIHGNGNVIEMNVTNNNNINGNDNVVTEIGIEGKAKLKVPLP</sequence>
<gene>
    <name evidence="1" type="ORF">PFICI_05041</name>
</gene>
<dbReference type="EMBL" id="KI912111">
    <property type="protein sequence ID" value="ETS83165.1"/>
    <property type="molecule type" value="Genomic_DNA"/>
</dbReference>
<accession>W3XAT8</accession>
<dbReference type="RefSeq" id="XP_007831813.1">
    <property type="nucleotide sequence ID" value="XM_007833622.1"/>
</dbReference>
<dbReference type="Proteomes" id="UP000030651">
    <property type="component" value="Unassembled WGS sequence"/>
</dbReference>
<dbReference type="GeneID" id="19270054"/>
<reference evidence="2" key="1">
    <citation type="journal article" date="2015" name="BMC Genomics">
        <title>Genomic and transcriptomic analysis of the endophytic fungus Pestalotiopsis fici reveals its lifestyle and high potential for synthesis of natural products.</title>
        <authorList>
            <person name="Wang X."/>
            <person name="Zhang X."/>
            <person name="Liu L."/>
            <person name="Xiang M."/>
            <person name="Wang W."/>
            <person name="Sun X."/>
            <person name="Che Y."/>
            <person name="Guo L."/>
            <person name="Liu G."/>
            <person name="Guo L."/>
            <person name="Wang C."/>
            <person name="Yin W.B."/>
            <person name="Stadler M."/>
            <person name="Zhang X."/>
            <person name="Liu X."/>
        </authorList>
    </citation>
    <scope>NUCLEOTIDE SEQUENCE [LARGE SCALE GENOMIC DNA]</scope>
    <source>
        <strain evidence="2">W106-1 / CGMCC3.15140</strain>
    </source>
</reference>
<protein>
    <submittedName>
        <fullName evidence="1">Uncharacterized protein</fullName>
    </submittedName>
</protein>
<evidence type="ECO:0000313" key="2">
    <source>
        <dbReference type="Proteomes" id="UP000030651"/>
    </source>
</evidence>
<organism evidence="1 2">
    <name type="scientific">Pestalotiopsis fici (strain W106-1 / CGMCC3.15140)</name>
    <dbReference type="NCBI Taxonomy" id="1229662"/>
    <lineage>
        <taxon>Eukaryota</taxon>
        <taxon>Fungi</taxon>
        <taxon>Dikarya</taxon>
        <taxon>Ascomycota</taxon>
        <taxon>Pezizomycotina</taxon>
        <taxon>Sordariomycetes</taxon>
        <taxon>Xylariomycetidae</taxon>
        <taxon>Amphisphaeriales</taxon>
        <taxon>Sporocadaceae</taxon>
        <taxon>Pestalotiopsis</taxon>
    </lineage>
</organism>
<dbReference type="HOGENOM" id="CLU_1475648_0_0_1"/>
<dbReference type="OrthoDB" id="10568002at2759"/>
<dbReference type="KEGG" id="pfy:PFICI_05041"/>
<dbReference type="AlphaFoldDB" id="W3XAT8"/>
<keyword evidence="2" id="KW-1185">Reference proteome</keyword>
<proteinExistence type="predicted"/>
<name>W3XAT8_PESFW</name>
<evidence type="ECO:0000313" key="1">
    <source>
        <dbReference type="EMBL" id="ETS83165.1"/>
    </source>
</evidence>